<name>A0ACC2N667_9HYME</name>
<reference evidence="1" key="1">
    <citation type="submission" date="2023-04" db="EMBL/GenBank/DDBJ databases">
        <title>A chromosome-level genome assembly of the parasitoid wasp Eretmocerus hayati.</title>
        <authorList>
            <person name="Zhong Y."/>
            <person name="Liu S."/>
            <person name="Liu Y."/>
        </authorList>
    </citation>
    <scope>NUCLEOTIDE SEQUENCE</scope>
    <source>
        <strain evidence="1">ZJU_SS_LIU_2023</strain>
    </source>
</reference>
<accession>A0ACC2N667</accession>
<proteinExistence type="predicted"/>
<dbReference type="Proteomes" id="UP001239111">
    <property type="component" value="Chromosome 4"/>
</dbReference>
<feature type="non-terminal residue" evidence="1">
    <location>
        <position position="207"/>
    </location>
</feature>
<dbReference type="EMBL" id="CM056744">
    <property type="protein sequence ID" value="KAJ8666539.1"/>
    <property type="molecule type" value="Genomic_DNA"/>
</dbReference>
<keyword evidence="2" id="KW-1185">Reference proteome</keyword>
<evidence type="ECO:0000313" key="2">
    <source>
        <dbReference type="Proteomes" id="UP001239111"/>
    </source>
</evidence>
<protein>
    <submittedName>
        <fullName evidence="1">Uncharacterized protein</fullName>
    </submittedName>
</protein>
<comment type="caution">
    <text evidence="1">The sequence shown here is derived from an EMBL/GenBank/DDBJ whole genome shotgun (WGS) entry which is preliminary data.</text>
</comment>
<organism evidence="1 2">
    <name type="scientific">Eretmocerus hayati</name>
    <dbReference type="NCBI Taxonomy" id="131215"/>
    <lineage>
        <taxon>Eukaryota</taxon>
        <taxon>Metazoa</taxon>
        <taxon>Ecdysozoa</taxon>
        <taxon>Arthropoda</taxon>
        <taxon>Hexapoda</taxon>
        <taxon>Insecta</taxon>
        <taxon>Pterygota</taxon>
        <taxon>Neoptera</taxon>
        <taxon>Endopterygota</taxon>
        <taxon>Hymenoptera</taxon>
        <taxon>Apocrita</taxon>
        <taxon>Proctotrupomorpha</taxon>
        <taxon>Chalcidoidea</taxon>
        <taxon>Aphelinidae</taxon>
        <taxon>Aphelininae</taxon>
        <taxon>Eretmocerus</taxon>
    </lineage>
</organism>
<gene>
    <name evidence="1" type="ORF">QAD02_008201</name>
</gene>
<evidence type="ECO:0000313" key="1">
    <source>
        <dbReference type="EMBL" id="KAJ8666539.1"/>
    </source>
</evidence>
<sequence>MFERGKRRLGIDAGDRFMRFIKGPQGILCFVVPKNNDLNDEVIERDLRTQLPEHMIPKVIIVDRFPLLNNGKIDRISLMKYYTDRSKRDSGEPVYDYTGIPPAQLGRAKVLFSTIASITGLGSGDIINQESNFYNLGGNSLNSIETVLRLREDGNYIGITDFITAKNMKDILERMRCGGSSTVEKDKNDEEGIELEMLDQSHRNAAI</sequence>